<dbReference type="GO" id="GO:0003729">
    <property type="term" value="F:mRNA binding"/>
    <property type="evidence" value="ECO:0007669"/>
    <property type="project" value="TreeGrafter"/>
</dbReference>
<accession>A0A7T8KGT4</accession>
<keyword evidence="2 6" id="KW-0689">Ribosomal protein</keyword>
<evidence type="ECO:0000256" key="4">
    <source>
        <dbReference type="ARBA" id="ARBA00035204"/>
    </source>
</evidence>
<dbReference type="InterPro" id="IPR018254">
    <property type="entry name" value="Ribosomal_uL29_CS"/>
</dbReference>
<dbReference type="Pfam" id="PF00831">
    <property type="entry name" value="Ribosomal_L29"/>
    <property type="match status" value="1"/>
</dbReference>
<dbReference type="InterPro" id="IPR001854">
    <property type="entry name" value="Ribosomal_uL29"/>
</dbReference>
<organism evidence="6 7">
    <name type="scientific">Caligus rogercresseyi</name>
    <name type="common">Sea louse</name>
    <dbReference type="NCBI Taxonomy" id="217165"/>
    <lineage>
        <taxon>Eukaryota</taxon>
        <taxon>Metazoa</taxon>
        <taxon>Ecdysozoa</taxon>
        <taxon>Arthropoda</taxon>
        <taxon>Crustacea</taxon>
        <taxon>Multicrustacea</taxon>
        <taxon>Hexanauplia</taxon>
        <taxon>Copepoda</taxon>
        <taxon>Siphonostomatoida</taxon>
        <taxon>Caligidae</taxon>
        <taxon>Caligus</taxon>
    </lineage>
</organism>
<proteinExistence type="inferred from homology"/>
<evidence type="ECO:0000256" key="3">
    <source>
        <dbReference type="ARBA" id="ARBA00023274"/>
    </source>
</evidence>
<dbReference type="Proteomes" id="UP000595437">
    <property type="component" value="Chromosome 1"/>
</dbReference>
<keyword evidence="7" id="KW-1185">Reference proteome</keyword>
<evidence type="ECO:0000313" key="6">
    <source>
        <dbReference type="EMBL" id="QQP55636.1"/>
    </source>
</evidence>
<dbReference type="AlphaFoldDB" id="A0A7T8KGT4"/>
<dbReference type="NCBIfam" id="TIGR00012">
    <property type="entry name" value="L29"/>
    <property type="match status" value="1"/>
</dbReference>
<evidence type="ECO:0000256" key="5">
    <source>
        <dbReference type="ARBA" id="ARBA00035334"/>
    </source>
</evidence>
<dbReference type="EMBL" id="CP045890">
    <property type="protein sequence ID" value="QQP55636.1"/>
    <property type="molecule type" value="Genomic_DNA"/>
</dbReference>
<dbReference type="InterPro" id="IPR045059">
    <property type="entry name" value="Ribosomal_uL29_euk"/>
</dbReference>
<evidence type="ECO:0000313" key="7">
    <source>
        <dbReference type="Proteomes" id="UP000595437"/>
    </source>
</evidence>
<dbReference type="CDD" id="cd00427">
    <property type="entry name" value="Ribosomal_L29_HIP"/>
    <property type="match status" value="1"/>
</dbReference>
<gene>
    <name evidence="6" type="ORF">FKW44_000034</name>
</gene>
<dbReference type="FunFam" id="1.10.287.310:FF:000002">
    <property type="entry name" value="60S ribosomal protein L35"/>
    <property type="match status" value="1"/>
</dbReference>
<sequence length="148" mass="17515">MVNMEPEIPRNPRCSHASLFQVKIKCSELRLKKKEDLTKQLHALKTELGALRVSKLSKIRVVRKSIARVYIVMHQKQKENLRKFYRDKKYKPLDLRPKKTRAIRQRLTPHEASLPHEEVRHQGLSLIPLVPLLSAQHILLLRYVRYLT</sequence>
<reference evidence="7" key="1">
    <citation type="submission" date="2021-01" db="EMBL/GenBank/DDBJ databases">
        <title>Caligus Genome Assembly.</title>
        <authorList>
            <person name="Gallardo-Escarate C."/>
        </authorList>
    </citation>
    <scope>NUCLEOTIDE SEQUENCE [LARGE SCALE GENOMIC DNA]</scope>
</reference>
<protein>
    <recommendedName>
        <fullName evidence="4">Large ribosomal subunit protein uL29</fullName>
    </recommendedName>
    <alternativeName>
        <fullName evidence="5">60S ribosomal protein L35</fullName>
    </alternativeName>
</protein>
<dbReference type="SUPFAM" id="SSF46561">
    <property type="entry name" value="Ribosomal protein L29 (L29p)"/>
    <property type="match status" value="1"/>
</dbReference>
<dbReference type="Gene3D" id="6.10.250.3450">
    <property type="match status" value="1"/>
</dbReference>
<dbReference type="PROSITE" id="PS00579">
    <property type="entry name" value="RIBOSOMAL_L29"/>
    <property type="match status" value="1"/>
</dbReference>
<keyword evidence="3" id="KW-0687">Ribonucleoprotein</keyword>
<dbReference type="GO" id="GO:0000463">
    <property type="term" value="P:maturation of LSU-rRNA from tricistronic rRNA transcript (SSU-rRNA, 5.8S rRNA, LSU-rRNA)"/>
    <property type="evidence" value="ECO:0007669"/>
    <property type="project" value="InterPro"/>
</dbReference>
<dbReference type="Gene3D" id="1.10.287.310">
    <property type="match status" value="1"/>
</dbReference>
<evidence type="ECO:0000256" key="2">
    <source>
        <dbReference type="ARBA" id="ARBA00022980"/>
    </source>
</evidence>
<dbReference type="PANTHER" id="PTHR45722">
    <property type="entry name" value="60S RIBOSOMAL PROTEIN L35"/>
    <property type="match status" value="1"/>
</dbReference>
<dbReference type="GO" id="GO:0006412">
    <property type="term" value="P:translation"/>
    <property type="evidence" value="ECO:0007669"/>
    <property type="project" value="InterPro"/>
</dbReference>
<name>A0A7T8KGT4_CALRO</name>
<comment type="similarity">
    <text evidence="1">Belongs to the universal ribosomal protein uL29 family.</text>
</comment>
<dbReference type="PANTHER" id="PTHR45722:SF2">
    <property type="entry name" value="LARGE RIBOSOMAL SUBUNIT PROTEIN UL29-RELATED"/>
    <property type="match status" value="1"/>
</dbReference>
<dbReference type="InterPro" id="IPR036049">
    <property type="entry name" value="Ribosomal_uL29_sf"/>
</dbReference>
<dbReference type="OrthoDB" id="528635at2759"/>
<dbReference type="GO" id="GO:0003735">
    <property type="term" value="F:structural constituent of ribosome"/>
    <property type="evidence" value="ECO:0007669"/>
    <property type="project" value="InterPro"/>
</dbReference>
<dbReference type="GO" id="GO:0022625">
    <property type="term" value="C:cytosolic large ribosomal subunit"/>
    <property type="evidence" value="ECO:0007669"/>
    <property type="project" value="InterPro"/>
</dbReference>
<evidence type="ECO:0000256" key="1">
    <source>
        <dbReference type="ARBA" id="ARBA00009254"/>
    </source>
</evidence>